<dbReference type="SMART" id="SM00368">
    <property type="entry name" value="LRR_RI"/>
    <property type="match status" value="10"/>
</dbReference>
<dbReference type="EMBL" id="CAKOGP040001941">
    <property type="protein sequence ID" value="CAJ1957392.1"/>
    <property type="molecule type" value="Genomic_DNA"/>
</dbReference>
<dbReference type="AlphaFoldDB" id="A0AAD2FYI0"/>
<evidence type="ECO:0000313" key="2">
    <source>
        <dbReference type="EMBL" id="CAJ1957392.1"/>
    </source>
</evidence>
<accession>A0AAD2FYI0</accession>
<evidence type="ECO:0000313" key="3">
    <source>
        <dbReference type="Proteomes" id="UP001295423"/>
    </source>
</evidence>
<dbReference type="InterPro" id="IPR001611">
    <property type="entry name" value="Leu-rich_rpt"/>
</dbReference>
<dbReference type="PANTHER" id="PTHR24113">
    <property type="entry name" value="RAN GTPASE-ACTIVATING PROTEIN 1"/>
    <property type="match status" value="1"/>
</dbReference>
<reference evidence="2" key="1">
    <citation type="submission" date="2023-08" db="EMBL/GenBank/DDBJ databases">
        <authorList>
            <person name="Audoor S."/>
            <person name="Bilcke G."/>
        </authorList>
    </citation>
    <scope>NUCLEOTIDE SEQUENCE</scope>
</reference>
<dbReference type="Proteomes" id="UP001295423">
    <property type="component" value="Unassembled WGS sequence"/>
</dbReference>
<dbReference type="InterPro" id="IPR032675">
    <property type="entry name" value="LRR_dom_sf"/>
</dbReference>
<dbReference type="GO" id="GO:0005096">
    <property type="term" value="F:GTPase activator activity"/>
    <property type="evidence" value="ECO:0007669"/>
    <property type="project" value="UniProtKB-KW"/>
</dbReference>
<dbReference type="GO" id="GO:0031267">
    <property type="term" value="F:small GTPase binding"/>
    <property type="evidence" value="ECO:0007669"/>
    <property type="project" value="TreeGrafter"/>
</dbReference>
<dbReference type="PANTHER" id="PTHR24113:SF15">
    <property type="entry name" value="NACHT DOMAIN-CONTAINING PROTEIN"/>
    <property type="match status" value="1"/>
</dbReference>
<organism evidence="2 3">
    <name type="scientific">Cylindrotheca closterium</name>
    <dbReference type="NCBI Taxonomy" id="2856"/>
    <lineage>
        <taxon>Eukaryota</taxon>
        <taxon>Sar</taxon>
        <taxon>Stramenopiles</taxon>
        <taxon>Ochrophyta</taxon>
        <taxon>Bacillariophyta</taxon>
        <taxon>Bacillariophyceae</taxon>
        <taxon>Bacillariophycidae</taxon>
        <taxon>Bacillariales</taxon>
        <taxon>Bacillariaceae</taxon>
        <taxon>Cylindrotheca</taxon>
    </lineage>
</organism>
<comment type="caution">
    <text evidence="2">The sequence shown here is derived from an EMBL/GenBank/DDBJ whole genome shotgun (WGS) entry which is preliminary data.</text>
</comment>
<keyword evidence="3" id="KW-1185">Reference proteome</keyword>
<sequence>MLKLEHTIDDPLSNLHGEAATTADHPLVNGAQSSHLPGPVTISRPLHDEYGIRSSRESVLQRLSEALLRRSLTKIDLSQRSLMSSDARLVRMALSQNENLTVLKLGYNNLCDSGVTTLAAGIAVHRSLVLLDLGFNNVGDIGASALAHALQQAAVRFNGGTVHTLYLAGNMIGEDGALALADFIRQGSRLSKLFMTGNRIGAGGVSAIAESILEDEVQSANLEPSQHETSQHQLREVTRLRVGSCSGMQELFLGGTGMGMLGCNSVARLLETTACIRVISFPNCDIGDDEIGALASSIKANKSALPLQSLQLSFNNMTHKGLESLMNALWGSGSLRELKLDNNNIGDRGAHQLAAVLPTLKELKILDIGFNSIKATGLNVLMKVVADSNRLESLSISGNTVDVPAAKAVAYALAYNCSLEALFLVHCAINHEGQRHITAGIVSNARIALRKLTGFRIGPTIVTLGFPEALQHWTNGQVLKFIHLMWNNKPNMENNDTISEFQQELDPLSFLSIPGPETTVHSTGRQEPLEATVVVEVAKKAYASLVANGVDVFSRQGLDATDLSFESPLAGESIMIESPGRDGSGTNDVGVKSHGVLTGDLPTKQARSFVAPPESSSSNVKNPDPDPVRKQRIVEWLCSNIQHLNEMSQYPFDSRDLWRLHQHYFTPVVNETGGAASPFIKSDERIVSSVPEVSRTNTGGSTFTPSIVSSDGHFSVPVSDPVLPGATNGPNSVPMLKRKVSYRILGDAMIVSDTKCEKKIEDSTQRGSVARIIQHGHTGHSLPPKTKRARRNRTRISFLPRIKEKLDSYLDVCHEKALVTMRQLYFVEEAVLKGDINPLDATLPPRKHLVGILASEAEMIIVDMM</sequence>
<dbReference type="InterPro" id="IPR027038">
    <property type="entry name" value="RanGap"/>
</dbReference>
<feature type="region of interest" description="Disordered" evidence="1">
    <location>
        <begin position="607"/>
        <end position="627"/>
    </location>
</feature>
<evidence type="ECO:0000256" key="1">
    <source>
        <dbReference type="SAM" id="MobiDB-lite"/>
    </source>
</evidence>
<gene>
    <name evidence="2" type="ORF">CYCCA115_LOCUS16694</name>
</gene>
<dbReference type="GO" id="GO:0005829">
    <property type="term" value="C:cytosol"/>
    <property type="evidence" value="ECO:0007669"/>
    <property type="project" value="TreeGrafter"/>
</dbReference>
<dbReference type="GO" id="GO:0005634">
    <property type="term" value="C:nucleus"/>
    <property type="evidence" value="ECO:0007669"/>
    <property type="project" value="TreeGrafter"/>
</dbReference>
<dbReference type="GO" id="GO:0006913">
    <property type="term" value="P:nucleocytoplasmic transport"/>
    <property type="evidence" value="ECO:0007669"/>
    <property type="project" value="TreeGrafter"/>
</dbReference>
<dbReference type="SUPFAM" id="SSF52047">
    <property type="entry name" value="RNI-like"/>
    <property type="match status" value="2"/>
</dbReference>
<protein>
    <submittedName>
        <fullName evidence="2">Uncharacterized protein</fullName>
    </submittedName>
</protein>
<dbReference type="GO" id="GO:0048471">
    <property type="term" value="C:perinuclear region of cytoplasm"/>
    <property type="evidence" value="ECO:0007669"/>
    <property type="project" value="TreeGrafter"/>
</dbReference>
<dbReference type="Gene3D" id="3.80.10.10">
    <property type="entry name" value="Ribonuclease Inhibitor"/>
    <property type="match status" value="2"/>
</dbReference>
<proteinExistence type="predicted"/>
<dbReference type="Pfam" id="PF13516">
    <property type="entry name" value="LRR_6"/>
    <property type="match status" value="4"/>
</dbReference>
<name>A0AAD2FYI0_9STRA</name>